<accession>A0A5B6UYL2</accession>
<name>A0A5B6UYL2_9ROSI</name>
<dbReference type="EMBL" id="SMMG02000009">
    <property type="protein sequence ID" value="KAA3461994.1"/>
    <property type="molecule type" value="Genomic_DNA"/>
</dbReference>
<evidence type="ECO:0000313" key="1">
    <source>
        <dbReference type="EMBL" id="KAA3461994.1"/>
    </source>
</evidence>
<protein>
    <submittedName>
        <fullName evidence="1">Gag-Pol polyprotein</fullName>
    </submittedName>
</protein>
<dbReference type="AlphaFoldDB" id="A0A5B6UYL2"/>
<sequence length="147" mass="17270">MMSASYSKFVRANPNTPPLRITHPAPTAPQVVETIRREKPLVDKIRKQGAKEFRANIDDDLERAKFWLENTIRREFVRLSKYARECVSTKAIMCKRFEDELNENIRLLVGNLELKEFVVLIERACKDEELAKEKRKANIESHDSRKR</sequence>
<gene>
    <name evidence="1" type="ORF">EPI10_028522</name>
</gene>
<dbReference type="OrthoDB" id="2272416at2759"/>
<reference evidence="2" key="1">
    <citation type="journal article" date="2019" name="Plant Biotechnol. J.">
        <title>Genome sequencing of the Australian wild diploid species Gossypium australe highlights disease resistance and delayed gland morphogenesis.</title>
        <authorList>
            <person name="Cai Y."/>
            <person name="Cai X."/>
            <person name="Wang Q."/>
            <person name="Wang P."/>
            <person name="Zhang Y."/>
            <person name="Cai C."/>
            <person name="Xu Y."/>
            <person name="Wang K."/>
            <person name="Zhou Z."/>
            <person name="Wang C."/>
            <person name="Geng S."/>
            <person name="Li B."/>
            <person name="Dong Q."/>
            <person name="Hou Y."/>
            <person name="Wang H."/>
            <person name="Ai P."/>
            <person name="Liu Z."/>
            <person name="Yi F."/>
            <person name="Sun M."/>
            <person name="An G."/>
            <person name="Cheng J."/>
            <person name="Zhang Y."/>
            <person name="Shi Q."/>
            <person name="Xie Y."/>
            <person name="Shi X."/>
            <person name="Chang Y."/>
            <person name="Huang F."/>
            <person name="Chen Y."/>
            <person name="Hong S."/>
            <person name="Mi L."/>
            <person name="Sun Q."/>
            <person name="Zhang L."/>
            <person name="Zhou B."/>
            <person name="Peng R."/>
            <person name="Zhang X."/>
            <person name="Liu F."/>
        </authorList>
    </citation>
    <scope>NUCLEOTIDE SEQUENCE [LARGE SCALE GENOMIC DNA]</scope>
    <source>
        <strain evidence="2">cv. PA1801</strain>
    </source>
</reference>
<dbReference type="Proteomes" id="UP000325315">
    <property type="component" value="Unassembled WGS sequence"/>
</dbReference>
<evidence type="ECO:0000313" key="2">
    <source>
        <dbReference type="Proteomes" id="UP000325315"/>
    </source>
</evidence>
<organism evidence="1 2">
    <name type="scientific">Gossypium australe</name>
    <dbReference type="NCBI Taxonomy" id="47621"/>
    <lineage>
        <taxon>Eukaryota</taxon>
        <taxon>Viridiplantae</taxon>
        <taxon>Streptophyta</taxon>
        <taxon>Embryophyta</taxon>
        <taxon>Tracheophyta</taxon>
        <taxon>Spermatophyta</taxon>
        <taxon>Magnoliopsida</taxon>
        <taxon>eudicotyledons</taxon>
        <taxon>Gunneridae</taxon>
        <taxon>Pentapetalae</taxon>
        <taxon>rosids</taxon>
        <taxon>malvids</taxon>
        <taxon>Malvales</taxon>
        <taxon>Malvaceae</taxon>
        <taxon>Malvoideae</taxon>
        <taxon>Gossypium</taxon>
    </lineage>
</organism>
<comment type="caution">
    <text evidence="1">The sequence shown here is derived from an EMBL/GenBank/DDBJ whole genome shotgun (WGS) entry which is preliminary data.</text>
</comment>
<proteinExistence type="predicted"/>
<keyword evidence="2" id="KW-1185">Reference proteome</keyword>